<reference evidence="3" key="1">
    <citation type="submission" date="2016-10" db="EMBL/GenBank/DDBJ databases">
        <authorList>
            <person name="Varghese N."/>
            <person name="Submissions S."/>
        </authorList>
    </citation>
    <scope>NUCLEOTIDE SEQUENCE [LARGE SCALE GENOMIC DNA]</scope>
    <source>
        <strain evidence="3">BL36</strain>
    </source>
</reference>
<accession>A0A1I4R257</accession>
<dbReference type="EMBL" id="FOTK01000032">
    <property type="protein sequence ID" value="SFM46185.1"/>
    <property type="molecule type" value="Genomic_DNA"/>
</dbReference>
<evidence type="ECO:0000313" key="2">
    <source>
        <dbReference type="EMBL" id="SFM46185.1"/>
    </source>
</evidence>
<keyword evidence="1" id="KW-0472">Membrane</keyword>
<keyword evidence="3" id="KW-1185">Reference proteome</keyword>
<evidence type="ECO:0000313" key="3">
    <source>
        <dbReference type="Proteomes" id="UP000199048"/>
    </source>
</evidence>
<evidence type="ECO:0000256" key="1">
    <source>
        <dbReference type="SAM" id="Phobius"/>
    </source>
</evidence>
<gene>
    <name evidence="2" type="ORF">SAMN05192568_103260</name>
</gene>
<dbReference type="RefSeq" id="WP_092044746.1">
    <property type="nucleotide sequence ID" value="NZ_FOTK01000032.1"/>
</dbReference>
<feature type="transmembrane region" description="Helical" evidence="1">
    <location>
        <begin position="31"/>
        <end position="51"/>
    </location>
</feature>
<protein>
    <submittedName>
        <fullName evidence="2">Uncharacterized protein</fullName>
    </submittedName>
</protein>
<dbReference type="Proteomes" id="UP000199048">
    <property type="component" value="Unassembled WGS sequence"/>
</dbReference>
<keyword evidence="1" id="KW-0812">Transmembrane</keyword>
<keyword evidence="1" id="KW-1133">Transmembrane helix</keyword>
<name>A0A1I4R257_9HYPH</name>
<dbReference type="AlphaFoldDB" id="A0A1I4R257"/>
<proteinExistence type="predicted"/>
<sequence length="286" mass="31577">MLRLWLTSTAIGTLAAWYYGLDPFAPYLYEFIILGVLVFGAGLLILVAGVLRSSILMLLVVGALPLAMGYSEYILQDGIKPSGAFHRYGADAPVNLETRIEGSHLYGRITNRHPRDWLRLAMVRCTPVFANGTPSQRVQTISVGAGGWLAPGEEVEQRLLSRSGILWEPGMSLPLTTCGIDSAEFYADPKFKPSFTSAKDKDNRYVFEVTNTRRDASLTRVGFSCWVLNAASGSSPHKQDLWVIPLYADATSYIVPPGQRITLYNTEFFAGRSITSCAIKEVLWTQ</sequence>
<organism evidence="2 3">
    <name type="scientific">Methylobacterium pseudosasicola</name>
    <dbReference type="NCBI Taxonomy" id="582667"/>
    <lineage>
        <taxon>Bacteria</taxon>
        <taxon>Pseudomonadati</taxon>
        <taxon>Pseudomonadota</taxon>
        <taxon>Alphaproteobacteria</taxon>
        <taxon>Hyphomicrobiales</taxon>
        <taxon>Methylobacteriaceae</taxon>
        <taxon>Methylobacterium</taxon>
    </lineage>
</organism>